<feature type="compositionally biased region" description="Low complexity" evidence="1">
    <location>
        <begin position="21"/>
        <end position="38"/>
    </location>
</feature>
<proteinExistence type="predicted"/>
<feature type="region of interest" description="Disordered" evidence="1">
    <location>
        <begin position="1"/>
        <end position="88"/>
    </location>
</feature>
<feature type="compositionally biased region" description="Low complexity" evidence="1">
    <location>
        <begin position="45"/>
        <end position="64"/>
    </location>
</feature>
<keyword evidence="3" id="KW-1185">Reference proteome</keyword>
<feature type="compositionally biased region" description="Polar residues" evidence="1">
    <location>
        <begin position="479"/>
        <end position="493"/>
    </location>
</feature>
<dbReference type="GO" id="GO:0005783">
    <property type="term" value="C:endoplasmic reticulum"/>
    <property type="evidence" value="ECO:0007669"/>
    <property type="project" value="TreeGrafter"/>
</dbReference>
<feature type="compositionally biased region" description="Basic and acidic residues" evidence="1">
    <location>
        <begin position="216"/>
        <end position="225"/>
    </location>
</feature>
<feature type="region of interest" description="Disordered" evidence="1">
    <location>
        <begin position="216"/>
        <end position="289"/>
    </location>
</feature>
<dbReference type="Proteomes" id="UP000054383">
    <property type="component" value="Unassembled WGS sequence"/>
</dbReference>
<reference evidence="2 3" key="1">
    <citation type="submission" date="2015-04" db="EMBL/GenBank/DDBJ databases">
        <authorList>
            <person name="Syromyatnikov M.Y."/>
            <person name="Popov V.N."/>
        </authorList>
    </citation>
    <scope>NUCLEOTIDE SEQUENCE [LARGE SCALE GENOMIC DNA]</scope>
    <source>
        <strain evidence="2">WF-38-12</strain>
    </source>
</reference>
<feature type="compositionally biased region" description="Low complexity" evidence="1">
    <location>
        <begin position="118"/>
        <end position="144"/>
    </location>
</feature>
<dbReference type="InterPro" id="IPR013927">
    <property type="entry name" value="TF_Opi1_Ccg-8"/>
</dbReference>
<dbReference type="AlphaFoldDB" id="A0A0U1LW85"/>
<dbReference type="GO" id="GO:0008654">
    <property type="term" value="P:phospholipid biosynthetic process"/>
    <property type="evidence" value="ECO:0007669"/>
    <property type="project" value="TreeGrafter"/>
</dbReference>
<dbReference type="GO" id="GO:0006357">
    <property type="term" value="P:regulation of transcription by RNA polymerase II"/>
    <property type="evidence" value="ECO:0007669"/>
    <property type="project" value="TreeGrafter"/>
</dbReference>
<dbReference type="STRING" id="28573.A0A0U1LW85"/>
<accession>A0A0U1LW85</accession>
<organism evidence="2 3">
    <name type="scientific">Talaromyces islandicus</name>
    <name type="common">Penicillium islandicum</name>
    <dbReference type="NCBI Taxonomy" id="28573"/>
    <lineage>
        <taxon>Eukaryota</taxon>
        <taxon>Fungi</taxon>
        <taxon>Dikarya</taxon>
        <taxon>Ascomycota</taxon>
        <taxon>Pezizomycotina</taxon>
        <taxon>Eurotiomycetes</taxon>
        <taxon>Eurotiomycetidae</taxon>
        <taxon>Eurotiales</taxon>
        <taxon>Trichocomaceae</taxon>
        <taxon>Talaromyces</taxon>
        <taxon>Talaromyces sect. Islandici</taxon>
    </lineage>
</organism>
<name>A0A0U1LW85_TALIS</name>
<feature type="region of interest" description="Disordered" evidence="1">
    <location>
        <begin position="473"/>
        <end position="517"/>
    </location>
</feature>
<dbReference type="GO" id="GO:0005634">
    <property type="term" value="C:nucleus"/>
    <property type="evidence" value="ECO:0007669"/>
    <property type="project" value="TreeGrafter"/>
</dbReference>
<feature type="compositionally biased region" description="Basic and acidic residues" evidence="1">
    <location>
        <begin position="263"/>
        <end position="276"/>
    </location>
</feature>
<dbReference type="EMBL" id="CVMT01000003">
    <property type="protein sequence ID" value="CRG87668.1"/>
    <property type="molecule type" value="Genomic_DNA"/>
</dbReference>
<dbReference type="GO" id="GO:0003714">
    <property type="term" value="F:transcription corepressor activity"/>
    <property type="evidence" value="ECO:0007669"/>
    <property type="project" value="InterPro"/>
</dbReference>
<dbReference type="OMA" id="YSPRFKY"/>
<dbReference type="Pfam" id="PF08618">
    <property type="entry name" value="Opi1"/>
    <property type="match status" value="1"/>
</dbReference>
<evidence type="ECO:0000313" key="2">
    <source>
        <dbReference type="EMBL" id="CRG87668.1"/>
    </source>
</evidence>
<protein>
    <submittedName>
        <fullName evidence="2">Clock-controlled protein 8</fullName>
    </submittedName>
</protein>
<dbReference type="PANTHER" id="PTHR38406:SF1">
    <property type="entry name" value="TRANSCRIPTIONAL REPRESSOR OPI1"/>
    <property type="match status" value="1"/>
</dbReference>
<dbReference type="OrthoDB" id="2441642at2759"/>
<evidence type="ECO:0000313" key="3">
    <source>
        <dbReference type="Proteomes" id="UP000054383"/>
    </source>
</evidence>
<evidence type="ECO:0000256" key="1">
    <source>
        <dbReference type="SAM" id="MobiDB-lite"/>
    </source>
</evidence>
<gene>
    <name evidence="2" type="ORF">PISL3812_04688</name>
</gene>
<feature type="region of interest" description="Disordered" evidence="1">
    <location>
        <begin position="114"/>
        <end position="144"/>
    </location>
</feature>
<dbReference type="PANTHER" id="PTHR38406">
    <property type="entry name" value="TRANSCRIPTIONAL REPRESSOR OPI1"/>
    <property type="match status" value="1"/>
</dbReference>
<sequence length="517" mass="56504">MDQERRIGRIGSGSGPAHESQAPAAQQAHAFAPTATTPGVAPSLAAAANMSRDSSSAAASMPLSSMPPNPSSSSTLSHDPSRAMDVDDDRARRAASVLSMDDIEAAQALEGLRSDFGQSPPQQTQHSQQSSQSSDQPESTQPEPLLSLLTSTHPLISSAISGSVSAYESSKSYSTRFKYGAEFIERNIGSPVVNTVGTVSRKTGVEGGLRWAFQRRDTNDFEEQNKRRKTDAASESADMEKAAMQQRMRSESDISYSETLPPYDDHKSPNYDEINRDSPMQTESAQNQRSWHNRLVISTSGLSVAMSDESLRRLAYCLKWLKWANERLNNAVLALKSVLSKWEESKQESSSDENSSQNRAMLSKHIQAVREDVLRTLKQVVDIVSKYTGGALPDNAGSLVRRHLVSLPQRFKLASTSESSAEAGNSGSDVATSARRVLVLAQEGLDMMTQVHRVVDDTLVSAQTWCERLNRKLPDLRNDQQTPPETAQQSQPMSIDVKSPIVDTPHREVEMTDADAT</sequence>
<dbReference type="GO" id="GO:0030968">
    <property type="term" value="P:endoplasmic reticulum unfolded protein response"/>
    <property type="evidence" value="ECO:0007669"/>
    <property type="project" value="TreeGrafter"/>
</dbReference>
<feature type="compositionally biased region" description="Polar residues" evidence="1">
    <location>
        <begin position="278"/>
        <end position="289"/>
    </location>
</feature>
<feature type="compositionally biased region" description="Basic and acidic residues" evidence="1">
    <location>
        <begin position="79"/>
        <end position="88"/>
    </location>
</feature>